<reference evidence="4 5" key="2">
    <citation type="submission" date="2018-05" db="EMBL/GenBank/DDBJ databases">
        <authorList>
            <person name="Lanie J.A."/>
            <person name="Ng W.-L."/>
            <person name="Kazmierczak K.M."/>
            <person name="Andrzejewski T.M."/>
            <person name="Davidsen T.M."/>
            <person name="Wayne K.J."/>
            <person name="Tettelin H."/>
            <person name="Glass J.I."/>
            <person name="Rusch D."/>
            <person name="Podicherti R."/>
            <person name="Tsui H.-C.T."/>
            <person name="Winkler M.E."/>
        </authorList>
    </citation>
    <scope>NUCLEOTIDE SEQUENCE [LARGE SCALE GENOMIC DNA]</scope>
    <source>
        <strain evidence="4 5">C305</strain>
    </source>
</reference>
<dbReference type="AlphaFoldDB" id="A0A2U2XB17"/>
<proteinExistence type="predicted"/>
<gene>
    <name evidence="4" type="ORF">DIT68_11325</name>
</gene>
<evidence type="ECO:0000313" key="4">
    <source>
        <dbReference type="EMBL" id="PWH84957.1"/>
    </source>
</evidence>
<name>A0A2U2XB17_9FLAO</name>
<dbReference type="RefSeq" id="WP_109359920.1">
    <property type="nucleotide sequence ID" value="NZ_QFRJ01000009.1"/>
</dbReference>
<evidence type="ECO:0000256" key="2">
    <source>
        <dbReference type="SAM" id="SignalP"/>
    </source>
</evidence>
<feature type="chain" id="PRO_5015738295" description="Secretion system C-terminal sorting domain-containing protein" evidence="2">
    <location>
        <begin position="24"/>
        <end position="322"/>
    </location>
</feature>
<organism evidence="4 5">
    <name type="scientific">Brumimicrobium oceani</name>
    <dbReference type="NCBI Taxonomy" id="2100725"/>
    <lineage>
        <taxon>Bacteria</taxon>
        <taxon>Pseudomonadati</taxon>
        <taxon>Bacteroidota</taxon>
        <taxon>Flavobacteriia</taxon>
        <taxon>Flavobacteriales</taxon>
        <taxon>Crocinitomicaceae</taxon>
        <taxon>Brumimicrobium</taxon>
    </lineage>
</organism>
<evidence type="ECO:0000259" key="3">
    <source>
        <dbReference type="Pfam" id="PF18962"/>
    </source>
</evidence>
<evidence type="ECO:0000256" key="1">
    <source>
        <dbReference type="ARBA" id="ARBA00022729"/>
    </source>
</evidence>
<dbReference type="EMBL" id="QFRJ01000009">
    <property type="protein sequence ID" value="PWH84957.1"/>
    <property type="molecule type" value="Genomic_DNA"/>
</dbReference>
<evidence type="ECO:0000313" key="5">
    <source>
        <dbReference type="Proteomes" id="UP000245370"/>
    </source>
</evidence>
<dbReference type="Proteomes" id="UP000245370">
    <property type="component" value="Unassembled WGS sequence"/>
</dbReference>
<sequence length="322" mass="36522">MNTNKILISIVAIINVFSISAQSDSIFTNLTSYKAEICTHAYDWEGLDQYEYLTVFSDDPISDTLRVGDQNGIVFASLWIDNRKTWLKFDSNKIGVISQSVFSPYYNQTIDYPLDEYFLLYDFEVLDTTVVGDTLSFSNSSKNVTFSIAGIDTIQINNVTKVRYSIHTMDDQWIDYLIEGLGGLHPLTPLLNTGFFGFCTCKYETTFASPTDTLVLRDTMVFGGDSNYQFCQTASLIKTEKKPHIKIYPNPVTGNIFTIQTDGNARIDEVKVYDNLGKKIEVKYFINGVNNCNVSTPNLSKGFYVVEIISDSKYYRHKIIIK</sequence>
<dbReference type="Pfam" id="PF18962">
    <property type="entry name" value="Por_Secre_tail"/>
    <property type="match status" value="1"/>
</dbReference>
<comment type="caution">
    <text evidence="4">The sequence shown here is derived from an EMBL/GenBank/DDBJ whole genome shotgun (WGS) entry which is preliminary data.</text>
</comment>
<dbReference type="InterPro" id="IPR026444">
    <property type="entry name" value="Secre_tail"/>
</dbReference>
<reference evidence="4 5" key="1">
    <citation type="submission" date="2018-05" db="EMBL/GenBank/DDBJ databases">
        <title>Brumimicrobium oceani sp. nov., isolated from coastal sediment.</title>
        <authorList>
            <person name="Kou Y."/>
        </authorList>
    </citation>
    <scope>NUCLEOTIDE SEQUENCE [LARGE SCALE GENOMIC DNA]</scope>
    <source>
        <strain evidence="4 5">C305</strain>
    </source>
</reference>
<accession>A0A2U2XB17</accession>
<feature type="domain" description="Secretion system C-terminal sorting" evidence="3">
    <location>
        <begin position="247"/>
        <end position="321"/>
    </location>
</feature>
<dbReference type="OrthoDB" id="862563at2"/>
<protein>
    <recommendedName>
        <fullName evidence="3">Secretion system C-terminal sorting domain-containing protein</fullName>
    </recommendedName>
</protein>
<keyword evidence="1 2" id="KW-0732">Signal</keyword>
<feature type="signal peptide" evidence="2">
    <location>
        <begin position="1"/>
        <end position="23"/>
    </location>
</feature>
<dbReference type="NCBIfam" id="TIGR04183">
    <property type="entry name" value="Por_Secre_tail"/>
    <property type="match status" value="1"/>
</dbReference>
<keyword evidence="5" id="KW-1185">Reference proteome</keyword>